<sequence>MIDYMWDHVVISDELYKKGNQECDFKHEYVSKECNATLDKYFDVYKIIDMYSLYSPNCVPTPKNSSISHSIARNHHLPAFRGKFCPRLTSQNEGWRRMAAGYDSCASEYTEKY</sequence>
<name>A0A565CV11_9BRAS</name>
<dbReference type="OrthoDB" id="911031at2759"/>
<evidence type="ECO:0000256" key="1">
    <source>
        <dbReference type="ARBA" id="ARBA00009431"/>
    </source>
</evidence>
<dbReference type="InterPro" id="IPR001563">
    <property type="entry name" value="Peptidase_S10"/>
</dbReference>
<dbReference type="Proteomes" id="UP000489600">
    <property type="component" value="Unassembled WGS sequence"/>
</dbReference>
<dbReference type="Gene3D" id="3.40.50.1820">
    <property type="entry name" value="alpha/beta hydrolase"/>
    <property type="match status" value="1"/>
</dbReference>
<proteinExistence type="inferred from homology"/>
<keyword evidence="3" id="KW-1185">Reference proteome</keyword>
<dbReference type="InterPro" id="IPR029058">
    <property type="entry name" value="AB_hydrolase_fold"/>
</dbReference>
<dbReference type="GO" id="GO:0006508">
    <property type="term" value="P:proteolysis"/>
    <property type="evidence" value="ECO:0007669"/>
    <property type="project" value="InterPro"/>
</dbReference>
<evidence type="ECO:0000313" key="2">
    <source>
        <dbReference type="EMBL" id="VVB17509.1"/>
    </source>
</evidence>
<reference evidence="2" key="1">
    <citation type="submission" date="2019-07" db="EMBL/GenBank/DDBJ databases">
        <authorList>
            <person name="Dittberner H."/>
        </authorList>
    </citation>
    <scope>NUCLEOTIDE SEQUENCE [LARGE SCALE GENOMIC DNA]</scope>
</reference>
<dbReference type="GO" id="GO:0004185">
    <property type="term" value="F:serine-type carboxypeptidase activity"/>
    <property type="evidence" value="ECO:0007669"/>
    <property type="project" value="InterPro"/>
</dbReference>
<comment type="similarity">
    <text evidence="1">Belongs to the peptidase S10 family.</text>
</comment>
<evidence type="ECO:0000313" key="3">
    <source>
        <dbReference type="Proteomes" id="UP000489600"/>
    </source>
</evidence>
<organism evidence="2 3">
    <name type="scientific">Arabis nemorensis</name>
    <dbReference type="NCBI Taxonomy" id="586526"/>
    <lineage>
        <taxon>Eukaryota</taxon>
        <taxon>Viridiplantae</taxon>
        <taxon>Streptophyta</taxon>
        <taxon>Embryophyta</taxon>
        <taxon>Tracheophyta</taxon>
        <taxon>Spermatophyta</taxon>
        <taxon>Magnoliopsida</taxon>
        <taxon>eudicotyledons</taxon>
        <taxon>Gunneridae</taxon>
        <taxon>Pentapetalae</taxon>
        <taxon>rosids</taxon>
        <taxon>malvids</taxon>
        <taxon>Brassicales</taxon>
        <taxon>Brassicaceae</taxon>
        <taxon>Arabideae</taxon>
        <taxon>Arabis</taxon>
    </lineage>
</organism>
<protein>
    <submittedName>
        <fullName evidence="2">Uncharacterized protein</fullName>
    </submittedName>
</protein>
<accession>A0A565CV11</accession>
<comment type="caution">
    <text evidence="2">The sequence shown here is derived from an EMBL/GenBank/DDBJ whole genome shotgun (WGS) entry which is preliminary data.</text>
</comment>
<gene>
    <name evidence="2" type="ORF">ANE_LOCUS27953</name>
</gene>
<dbReference type="EMBL" id="CABITT030000008">
    <property type="protein sequence ID" value="VVB17509.1"/>
    <property type="molecule type" value="Genomic_DNA"/>
</dbReference>
<dbReference type="Pfam" id="PF00450">
    <property type="entry name" value="Peptidase_S10"/>
    <property type="match status" value="1"/>
</dbReference>
<dbReference type="AlphaFoldDB" id="A0A565CV11"/>